<evidence type="ECO:0000256" key="1">
    <source>
        <dbReference type="ARBA" id="ARBA00012722"/>
    </source>
</evidence>
<dbReference type="SUPFAM" id="SSF50249">
    <property type="entry name" value="Nucleic acid-binding proteins"/>
    <property type="match status" value="1"/>
</dbReference>
<dbReference type="InterPro" id="IPR013839">
    <property type="entry name" value="DNAligase_adenylation"/>
</dbReference>
<keyword evidence="4" id="KW-0227">DNA damage</keyword>
<dbReference type="EMBL" id="JOJP01000001">
    <property type="protein sequence ID" value="KEI73144.1"/>
    <property type="molecule type" value="Genomic_DNA"/>
</dbReference>
<dbReference type="InterPro" id="IPR012340">
    <property type="entry name" value="NA-bd_OB-fold"/>
</dbReference>
<evidence type="ECO:0000256" key="3">
    <source>
        <dbReference type="ARBA" id="ARBA00022705"/>
    </source>
</evidence>
<evidence type="ECO:0000313" key="11">
    <source>
        <dbReference type="Proteomes" id="UP000027997"/>
    </source>
</evidence>
<dbReference type="STRING" id="305900.GV64_22715"/>
<protein>
    <recommendedName>
        <fullName evidence="1">DNA ligase (NAD(+))</fullName>
        <ecNumber evidence="1">6.5.1.2</ecNumber>
    </recommendedName>
</protein>
<keyword evidence="3" id="KW-0235">DNA replication</keyword>
<keyword evidence="5" id="KW-0520">NAD</keyword>
<evidence type="ECO:0000256" key="6">
    <source>
        <dbReference type="ARBA" id="ARBA00023204"/>
    </source>
</evidence>
<dbReference type="SMART" id="SM00532">
    <property type="entry name" value="LIGANc"/>
    <property type="match status" value="1"/>
</dbReference>
<comment type="catalytic activity">
    <reaction evidence="7">
        <text>NAD(+) + (deoxyribonucleotide)n-3'-hydroxyl + 5'-phospho-(deoxyribonucleotide)m = (deoxyribonucleotide)n+m + AMP + beta-nicotinamide D-nucleotide.</text>
        <dbReference type="EC" id="6.5.1.2"/>
    </reaction>
</comment>
<dbReference type="InterPro" id="IPR004150">
    <property type="entry name" value="NAD_DNA_ligase_OB"/>
</dbReference>
<organism evidence="10 11">
    <name type="scientific">Endozoicomonas elysicola</name>
    <dbReference type="NCBI Taxonomy" id="305900"/>
    <lineage>
        <taxon>Bacteria</taxon>
        <taxon>Pseudomonadati</taxon>
        <taxon>Pseudomonadota</taxon>
        <taxon>Gammaproteobacteria</taxon>
        <taxon>Oceanospirillales</taxon>
        <taxon>Endozoicomonadaceae</taxon>
        <taxon>Endozoicomonas</taxon>
    </lineage>
</organism>
<dbReference type="InterPro" id="IPR013840">
    <property type="entry name" value="DNAligase_N"/>
</dbReference>
<dbReference type="GO" id="GO:0006281">
    <property type="term" value="P:DNA repair"/>
    <property type="evidence" value="ECO:0007669"/>
    <property type="project" value="UniProtKB-KW"/>
</dbReference>
<evidence type="ECO:0000256" key="4">
    <source>
        <dbReference type="ARBA" id="ARBA00022763"/>
    </source>
</evidence>
<feature type="domain" description="NAD-dependent DNA ligase N-terminal" evidence="9">
    <location>
        <begin position="28"/>
        <end position="437"/>
    </location>
</feature>
<dbReference type="Gene3D" id="1.10.287.610">
    <property type="entry name" value="Helix hairpin bin"/>
    <property type="match status" value="1"/>
</dbReference>
<evidence type="ECO:0000259" key="9">
    <source>
        <dbReference type="SMART" id="SM00532"/>
    </source>
</evidence>
<dbReference type="Pfam" id="PF03120">
    <property type="entry name" value="OB_DNA_ligase"/>
    <property type="match status" value="1"/>
</dbReference>
<dbReference type="eggNOG" id="COG0272">
    <property type="taxonomic scope" value="Bacteria"/>
</dbReference>
<dbReference type="Pfam" id="PF01653">
    <property type="entry name" value="DNA_ligase_aden"/>
    <property type="match status" value="1"/>
</dbReference>
<keyword evidence="11" id="KW-1185">Reference proteome</keyword>
<keyword evidence="8" id="KW-0732">Signal</keyword>
<evidence type="ECO:0000256" key="8">
    <source>
        <dbReference type="SAM" id="SignalP"/>
    </source>
</evidence>
<evidence type="ECO:0000256" key="5">
    <source>
        <dbReference type="ARBA" id="ARBA00023027"/>
    </source>
</evidence>
<gene>
    <name evidence="10" type="ORF">GV64_22715</name>
</gene>
<feature type="chain" id="PRO_5001758976" description="DNA ligase (NAD(+))" evidence="8">
    <location>
        <begin position="19"/>
        <end position="571"/>
    </location>
</feature>
<dbReference type="SUPFAM" id="SSF56091">
    <property type="entry name" value="DNA ligase/mRNA capping enzyme, catalytic domain"/>
    <property type="match status" value="1"/>
</dbReference>
<dbReference type="InterPro" id="IPR010994">
    <property type="entry name" value="RuvA_2-like"/>
</dbReference>
<sequence>MKKIIYLLWITLHLPVWAEDCPQWDKKEAAENINRLSGAVAHHDERYFNQNAPIISDSEYDALAARLKHWQACFPALEIKTHFPQDPQSKYTVNHQARMGSLKKARSDEKMKRFLARISGSEVLVQPKIDGIAVELVYENGQLIQASTRGNGETGVDILNHIRQIPLIPKMLTHLDIQTIILHGELFARLDKVAPSILKQYASARHMVAGQLNRSEPEIETIKAFDFFPWLWINSSYSSDLQSIKTLATMGFPLPLEYTHKVSSYRDVKQLLQHYSAIKKPLFLMDGIVIKAESNVFRNKLGWTDNTPAWGIALKFAPESAISEVEKIAFTIGRTGHITPILHVSPVVIKNRAITKVSLGSIQNLKKQEIALGDQVSILLKGSAIPVFGKVLFRPENRVLAKLPDTNRYTPFTCLSISPGCEEQFIARLIWLIGKQGLDLPPIDKPTIHQLVSTGKVKALEDILQLDHQSLLNAGMTQSESQQYLQSITEPKSLRQQIRAIGIPGVGKAKTKQLATCTQHLNELPRLKAEHMEKCSLHGVQAELTEFTNKAEIKALIMHLEKNIPTRSVGI</sequence>
<dbReference type="GO" id="GO:0006260">
    <property type="term" value="P:DNA replication"/>
    <property type="evidence" value="ECO:0007669"/>
    <property type="project" value="UniProtKB-KW"/>
</dbReference>
<dbReference type="SUPFAM" id="SSF47781">
    <property type="entry name" value="RuvA domain 2-like"/>
    <property type="match status" value="1"/>
</dbReference>
<dbReference type="EC" id="6.5.1.2" evidence="1"/>
<dbReference type="Gene3D" id="3.30.470.30">
    <property type="entry name" value="DNA ligase/mRNA capping enzyme"/>
    <property type="match status" value="1"/>
</dbReference>
<dbReference type="Proteomes" id="UP000027997">
    <property type="component" value="Unassembled WGS sequence"/>
</dbReference>
<evidence type="ECO:0000313" key="10">
    <source>
        <dbReference type="EMBL" id="KEI73144.1"/>
    </source>
</evidence>
<dbReference type="GO" id="GO:0003911">
    <property type="term" value="F:DNA ligase (NAD+) activity"/>
    <property type="evidence" value="ECO:0007669"/>
    <property type="project" value="UniProtKB-EC"/>
</dbReference>
<reference evidence="10 11" key="1">
    <citation type="submission" date="2014-06" db="EMBL/GenBank/DDBJ databases">
        <title>Whole Genome Sequences of Three Symbiotic Endozoicomonas Bacteria.</title>
        <authorList>
            <person name="Neave M.J."/>
            <person name="Apprill A."/>
            <person name="Voolstra C.R."/>
        </authorList>
    </citation>
    <scope>NUCLEOTIDE SEQUENCE [LARGE SCALE GENOMIC DNA]</scope>
    <source>
        <strain evidence="10 11">DSM 22380</strain>
    </source>
</reference>
<keyword evidence="2" id="KW-0436">Ligase</keyword>
<comment type="caution">
    <text evidence="10">The sequence shown here is derived from an EMBL/GenBank/DDBJ whole genome shotgun (WGS) entry which is preliminary data.</text>
</comment>
<dbReference type="AlphaFoldDB" id="A0A081KG68"/>
<evidence type="ECO:0000256" key="2">
    <source>
        <dbReference type="ARBA" id="ARBA00022598"/>
    </source>
</evidence>
<dbReference type="InterPro" id="IPR001679">
    <property type="entry name" value="DNA_ligase"/>
</dbReference>
<name>A0A081KG68_9GAMM</name>
<dbReference type="PIRSF" id="PIRSF001604">
    <property type="entry name" value="LigA"/>
    <property type="match status" value="1"/>
</dbReference>
<feature type="signal peptide" evidence="8">
    <location>
        <begin position="1"/>
        <end position="18"/>
    </location>
</feature>
<proteinExistence type="predicted"/>
<dbReference type="Gene3D" id="2.40.50.140">
    <property type="entry name" value="Nucleic acid-binding proteins"/>
    <property type="match status" value="1"/>
</dbReference>
<dbReference type="RefSeq" id="WP_020582345.1">
    <property type="nucleotide sequence ID" value="NZ_JOJP01000001.1"/>
</dbReference>
<accession>A0A081KG68</accession>
<keyword evidence="6" id="KW-0234">DNA repair</keyword>
<evidence type="ECO:0000256" key="7">
    <source>
        <dbReference type="ARBA" id="ARBA00034005"/>
    </source>
</evidence>
<dbReference type="Gene3D" id="1.10.150.20">
    <property type="entry name" value="5' to 3' exonuclease, C-terminal subdomain"/>
    <property type="match status" value="1"/>
</dbReference>